<name>A0A4R5LUG1_9GAMM</name>
<dbReference type="Proteomes" id="UP000295554">
    <property type="component" value="Unassembled WGS sequence"/>
</dbReference>
<dbReference type="InterPro" id="IPR046480">
    <property type="entry name" value="DUF6573"/>
</dbReference>
<dbReference type="OrthoDB" id="4556966at2"/>
<organism evidence="1 2">
    <name type="scientific">Seongchinamella unica</name>
    <dbReference type="NCBI Taxonomy" id="2547392"/>
    <lineage>
        <taxon>Bacteria</taxon>
        <taxon>Pseudomonadati</taxon>
        <taxon>Pseudomonadota</taxon>
        <taxon>Gammaproteobacteria</taxon>
        <taxon>Cellvibrionales</taxon>
        <taxon>Halieaceae</taxon>
        <taxon>Seongchinamella</taxon>
    </lineage>
</organism>
<dbReference type="Pfam" id="PF20213">
    <property type="entry name" value="DUF6573"/>
    <property type="match status" value="1"/>
</dbReference>
<proteinExistence type="predicted"/>
<reference evidence="1 2" key="1">
    <citation type="submission" date="2019-03" db="EMBL/GenBank/DDBJ databases">
        <title>Seongchinamella monodicae gen. nov., sp. nov., a novel member of the Gammaproteobacteria isolated from a tidal mudflat of beach.</title>
        <authorList>
            <person name="Yang H.G."/>
            <person name="Kang J.W."/>
            <person name="Lee S.D."/>
        </authorList>
    </citation>
    <scope>NUCLEOTIDE SEQUENCE [LARGE SCALE GENOMIC DNA]</scope>
    <source>
        <strain evidence="1 2">GH4-78</strain>
    </source>
</reference>
<evidence type="ECO:0000313" key="1">
    <source>
        <dbReference type="EMBL" id="TDG14981.1"/>
    </source>
</evidence>
<dbReference type="EMBL" id="SMSE01000001">
    <property type="protein sequence ID" value="TDG14981.1"/>
    <property type="molecule type" value="Genomic_DNA"/>
</dbReference>
<keyword evidence="2" id="KW-1185">Reference proteome</keyword>
<evidence type="ECO:0000313" key="2">
    <source>
        <dbReference type="Proteomes" id="UP000295554"/>
    </source>
</evidence>
<protein>
    <submittedName>
        <fullName evidence="1">Uncharacterized protein</fullName>
    </submittedName>
</protein>
<comment type="caution">
    <text evidence="1">The sequence shown here is derived from an EMBL/GenBank/DDBJ whole genome shotgun (WGS) entry which is preliminary data.</text>
</comment>
<dbReference type="RefSeq" id="WP_133209144.1">
    <property type="nucleotide sequence ID" value="NZ_SMSE01000001.1"/>
</dbReference>
<accession>A0A4R5LUG1</accession>
<dbReference type="AlphaFoldDB" id="A0A4R5LUG1"/>
<gene>
    <name evidence="1" type="ORF">E2F43_01700</name>
</gene>
<sequence length="141" mass="15623">MKNTENASLEEVFGPVISCYSRAQAIEDGMLVDVTNMAREAGFKWPVALTHAAWCDCVSWTEQDSRSQMHQDESGRLWDVLFMAFVAIRTATDSGDRLRFSLYRVPSDGCTMEAQEVALKLMVGPGDAGEPVVTIMLPNED</sequence>